<gene>
    <name evidence="3" type="ORF">E8Q35_12270</name>
</gene>
<feature type="region of interest" description="Disordered" evidence="1">
    <location>
        <begin position="240"/>
        <end position="282"/>
    </location>
</feature>
<protein>
    <recommendedName>
        <fullName evidence="2">ParB/Spo0J HTH domain-containing protein</fullName>
    </recommendedName>
</protein>
<organism evidence="3 4">
    <name type="scientific">Aeromonas veronii</name>
    <dbReference type="NCBI Taxonomy" id="654"/>
    <lineage>
        <taxon>Bacteria</taxon>
        <taxon>Pseudomonadati</taxon>
        <taxon>Pseudomonadota</taxon>
        <taxon>Gammaproteobacteria</taxon>
        <taxon>Aeromonadales</taxon>
        <taxon>Aeromonadaceae</taxon>
        <taxon>Aeromonas</taxon>
    </lineage>
</organism>
<dbReference type="Proteomes" id="UP000309618">
    <property type="component" value="Unassembled WGS sequence"/>
</dbReference>
<comment type="caution">
    <text evidence="3">The sequence shown here is derived from an EMBL/GenBank/DDBJ whole genome shotgun (WGS) entry which is preliminary data.</text>
</comment>
<dbReference type="Gene3D" id="1.10.10.2830">
    <property type="match status" value="1"/>
</dbReference>
<reference evidence="3 4" key="1">
    <citation type="submission" date="2019-04" db="EMBL/GenBank/DDBJ databases">
        <title>Comparative genomics of Aeromonas veronii strains pathogenic to fish.</title>
        <authorList>
            <person name="Cascarano M.C."/>
            <person name="Smyrli M."/>
            <person name="Katharios P."/>
        </authorList>
    </citation>
    <scope>NUCLEOTIDE SEQUENCE [LARGE SCALE GENOMIC DNA]</scope>
    <source>
        <strain evidence="3 4">XU1</strain>
    </source>
</reference>
<dbReference type="Pfam" id="PF17762">
    <property type="entry name" value="HTH_ParB"/>
    <property type="match status" value="1"/>
</dbReference>
<dbReference type="AlphaFoldDB" id="A0A4S5CN85"/>
<evidence type="ECO:0000256" key="1">
    <source>
        <dbReference type="SAM" id="MobiDB-lite"/>
    </source>
</evidence>
<dbReference type="InterPro" id="IPR041468">
    <property type="entry name" value="HTH_ParB/Spo0J"/>
</dbReference>
<accession>A0A4S5CN85</accession>
<dbReference type="RefSeq" id="WP_136501780.1">
    <property type="nucleotide sequence ID" value="NZ_SSUX01000008.1"/>
</dbReference>
<dbReference type="SUPFAM" id="SSF109709">
    <property type="entry name" value="KorB DNA-binding domain-like"/>
    <property type="match status" value="1"/>
</dbReference>
<sequence>MDTSKNNQNVAGVAELTPEPVFIRSLTQLRSLEGVKKNDMYAFHISLLKEEPGFNARDYSKPRYVKHIESLANQWIDNPSMIPPLMFVVKDGCIYVRDGHCRRRGALLANERLDKDNQIEFITCVPFRGNDLDQDLLILNSQMGEQLDYVEKAMMYERLANRGLTDDDIGARVKRSAQHVRVVRQIAMLPQKMQDYISEDVISYIPAIELVKQKGETKAVQIMDELVAELRAKVEASCAQSAPELPADPVTPVVEGGDATLTGTEGEQNNAPAEPPKAEEPPKVRVTQATLNKKLGGNKQRFTPTVKTTTVSLIKSLSAQIVPGQATATLTLTPDQVAAILALKDQLLEMEAPEDDSGDGKHPHDVLVEGGDEEPVAAPEVKAVAPEVDGDDKDQMSFTDFTVEPIEGDDISMSAEDIAALDQDVRNTSFF</sequence>
<evidence type="ECO:0000313" key="3">
    <source>
        <dbReference type="EMBL" id="THJ44958.1"/>
    </source>
</evidence>
<feature type="domain" description="ParB/Spo0J HTH" evidence="2">
    <location>
        <begin position="145"/>
        <end position="229"/>
    </location>
</feature>
<name>A0A4S5CN85_AERVE</name>
<evidence type="ECO:0000313" key="4">
    <source>
        <dbReference type="Proteomes" id="UP000309618"/>
    </source>
</evidence>
<feature type="compositionally biased region" description="Polar residues" evidence="1">
    <location>
        <begin position="261"/>
        <end position="270"/>
    </location>
</feature>
<evidence type="ECO:0000259" key="2">
    <source>
        <dbReference type="Pfam" id="PF17762"/>
    </source>
</evidence>
<proteinExistence type="predicted"/>
<dbReference type="EMBL" id="SSUX01000008">
    <property type="protein sequence ID" value="THJ44958.1"/>
    <property type="molecule type" value="Genomic_DNA"/>
</dbReference>